<keyword evidence="2" id="KW-0378">Hydrolase</keyword>
<dbReference type="NCBIfam" id="NF045579">
    <property type="entry name" value="rhamnoside_JR"/>
    <property type="match status" value="1"/>
</dbReference>
<dbReference type="AlphaFoldDB" id="A0A5J4RPJ0"/>
<dbReference type="EMBL" id="SNRY01000882">
    <property type="protein sequence ID" value="KAA6335544.1"/>
    <property type="molecule type" value="Genomic_DNA"/>
</dbReference>
<feature type="domain" description="Beta-mannosidase-like galactose-binding" evidence="3">
    <location>
        <begin position="102"/>
        <end position="173"/>
    </location>
</feature>
<protein>
    <recommendedName>
        <fullName evidence="3">Beta-mannosidase-like galactose-binding domain-containing protein</fullName>
    </recommendedName>
</protein>
<dbReference type="InterPro" id="IPR008979">
    <property type="entry name" value="Galactose-bd-like_sf"/>
</dbReference>
<accession>A0A5J4RPJ0</accession>
<feature type="non-terminal residue" evidence="4">
    <location>
        <position position="1"/>
    </location>
</feature>
<evidence type="ECO:0000256" key="1">
    <source>
        <dbReference type="ARBA" id="ARBA00022729"/>
    </source>
</evidence>
<dbReference type="Pfam" id="PF22666">
    <property type="entry name" value="Glyco_hydro_2_N2"/>
    <property type="match status" value="1"/>
</dbReference>
<organism evidence="4">
    <name type="scientific">termite gut metagenome</name>
    <dbReference type="NCBI Taxonomy" id="433724"/>
    <lineage>
        <taxon>unclassified sequences</taxon>
        <taxon>metagenomes</taxon>
        <taxon>organismal metagenomes</taxon>
    </lineage>
</organism>
<dbReference type="InterPro" id="IPR054593">
    <property type="entry name" value="Beta-mannosidase-like_N2"/>
</dbReference>
<name>A0A5J4RPJ0_9ZZZZ</name>
<evidence type="ECO:0000256" key="2">
    <source>
        <dbReference type="ARBA" id="ARBA00022801"/>
    </source>
</evidence>
<sequence length="233" mass="26116">ELWNPVTGDMRALPEYTVEGEQTVIPLQFDVNEGYFIVFRKDASSAATGKNFPELKPVTTLNNSWLVSFDPKWGGPESVVFDQLTDWSQNTDPGIKYYSGTAVYRQTFDLPQQDGQTLWLDLGKVKNMARVRLNGKDLGVVWTAPWRVNITAAVKSKNNQLEIEVVNLWANRLIGDEQLPDDGIHDGQFPQWLIDGTARTSGRYTFATHKHYNKNSSLSESGLLGPVNIITGL</sequence>
<reference evidence="4" key="1">
    <citation type="submission" date="2019-03" db="EMBL/GenBank/DDBJ databases">
        <title>Single cell metagenomics reveals metabolic interactions within the superorganism composed of flagellate Streblomastix strix and complex community of Bacteroidetes bacteria on its surface.</title>
        <authorList>
            <person name="Treitli S.C."/>
            <person name="Kolisko M."/>
            <person name="Husnik F."/>
            <person name="Keeling P."/>
            <person name="Hampl V."/>
        </authorList>
    </citation>
    <scope>NUCLEOTIDE SEQUENCE</scope>
    <source>
        <strain evidence="4">STM</strain>
    </source>
</reference>
<evidence type="ECO:0000313" key="4">
    <source>
        <dbReference type="EMBL" id="KAA6335544.1"/>
    </source>
</evidence>
<dbReference type="GO" id="GO:0004553">
    <property type="term" value="F:hydrolase activity, hydrolyzing O-glycosyl compounds"/>
    <property type="evidence" value="ECO:0007669"/>
    <property type="project" value="UniProtKB-ARBA"/>
</dbReference>
<dbReference type="Gene3D" id="2.60.120.260">
    <property type="entry name" value="Galactose-binding domain-like"/>
    <property type="match status" value="1"/>
</dbReference>
<dbReference type="PANTHER" id="PTHR43817:SF1">
    <property type="entry name" value="HYDROLASE, FAMILY 43, PUTATIVE (AFU_ORTHOLOGUE AFUA_3G01660)-RELATED"/>
    <property type="match status" value="1"/>
</dbReference>
<keyword evidence="1" id="KW-0732">Signal</keyword>
<dbReference type="SUPFAM" id="SSF49785">
    <property type="entry name" value="Galactose-binding domain-like"/>
    <property type="match status" value="1"/>
</dbReference>
<dbReference type="PANTHER" id="PTHR43817">
    <property type="entry name" value="GLYCOSYL HYDROLASE"/>
    <property type="match status" value="1"/>
</dbReference>
<comment type="caution">
    <text evidence="4">The sequence shown here is derived from an EMBL/GenBank/DDBJ whole genome shotgun (WGS) entry which is preliminary data.</text>
</comment>
<evidence type="ECO:0000259" key="3">
    <source>
        <dbReference type="Pfam" id="PF22666"/>
    </source>
</evidence>
<gene>
    <name evidence="4" type="ORF">EZS27_016246</name>
</gene>
<proteinExistence type="predicted"/>